<feature type="transmembrane region" description="Helical" evidence="7">
    <location>
        <begin position="568"/>
        <end position="587"/>
    </location>
</feature>
<feature type="transmembrane region" description="Helical" evidence="7">
    <location>
        <begin position="446"/>
        <end position="464"/>
    </location>
</feature>
<feature type="transmembrane region" description="Helical" evidence="7">
    <location>
        <begin position="331"/>
        <end position="355"/>
    </location>
</feature>
<dbReference type="InterPro" id="IPR001734">
    <property type="entry name" value="Na/solute_symporter"/>
</dbReference>
<dbReference type="Proteomes" id="UP000199663">
    <property type="component" value="Unassembled WGS sequence"/>
</dbReference>
<feature type="transmembrane region" description="Helical" evidence="7">
    <location>
        <begin position="153"/>
        <end position="174"/>
    </location>
</feature>
<reference evidence="8 9" key="1">
    <citation type="submission" date="2016-10" db="EMBL/GenBank/DDBJ databases">
        <authorList>
            <person name="Varghese N."/>
            <person name="Submissions S."/>
        </authorList>
    </citation>
    <scope>NUCLEOTIDE SEQUENCE [LARGE SCALE GENOMIC DNA]</scope>
    <source>
        <strain evidence="8 9">DSM 17997</strain>
    </source>
</reference>
<dbReference type="Pfam" id="PF00474">
    <property type="entry name" value="SSF"/>
    <property type="match status" value="1"/>
</dbReference>
<keyword evidence="3 7" id="KW-0812">Transmembrane</keyword>
<proteinExistence type="inferred from homology"/>
<accession>A0A1H3K7G7</accession>
<evidence type="ECO:0000313" key="8">
    <source>
        <dbReference type="EMBL" id="SDY48157.1"/>
    </source>
</evidence>
<feature type="transmembrane region" description="Helical" evidence="7">
    <location>
        <begin position="127"/>
        <end position="147"/>
    </location>
</feature>
<dbReference type="InterPro" id="IPR038377">
    <property type="entry name" value="Na/Glc_symporter_sf"/>
</dbReference>
<sequence>MNISILDWGIILAFFVVSMLIGVYTSRKAGSSAKEFFLSGRNMPWWLLGVSMVATTFSADTPNLVTDIVRKDGVSGNWVWWAFLLTGMLTVFVYAKLWRRSEATTDLEFYELRYGGKPAAFLRAFRALYLGVFFNVVIMATVSLAAIKIGGIMLGLSPVETLLLASVVTVVYSSLGGLRGVLLTDFFQFFIAMAGSIGAAYYILDLPQIGSLNNLLTHPNVSDKLSLIPDFNDWNTVIPLLIMPLAIQWWATWYPGAEPGGGGYIAQRMLSAKDEKNAIGATLFFNIAHYAMRPWPWIIIALSSLIIFPQISDIQTAFPNIPADKLGDDLAYSAMLTFLPKGLIGLVLASLIAAVMSTLSTHLNWGSSYVVNDFYLRFLKPEATDKELVAVGRISTVLLMAMAAMLALYLSNALEAFNILLQIGAGTGLIFILRWFWWRINAYTEIYAMIISFAVAIFFEVINPRVEWVLIPENQAYLKLLYGVGITTVGWVLATFLTKPEKEEVLLSFYRKIRPASFGWKKLLDKYPAEKQEQGQLPMEIGLMLVGSVMIYSALFAVGYWIYDNTPYAMIATAITVAGGLFIIMSWKKMK</sequence>
<comment type="similarity">
    <text evidence="2 6">Belongs to the sodium:solute symporter (SSF) (TC 2.A.21) family.</text>
</comment>
<dbReference type="PANTHER" id="PTHR11819">
    <property type="entry name" value="SOLUTE CARRIER FAMILY 5"/>
    <property type="match status" value="1"/>
</dbReference>
<evidence type="ECO:0000256" key="7">
    <source>
        <dbReference type="SAM" id="Phobius"/>
    </source>
</evidence>
<evidence type="ECO:0000256" key="1">
    <source>
        <dbReference type="ARBA" id="ARBA00004141"/>
    </source>
</evidence>
<comment type="subcellular location">
    <subcellularLocation>
        <location evidence="1">Membrane</location>
        <topology evidence="1">Multi-pass membrane protein</topology>
    </subcellularLocation>
</comment>
<evidence type="ECO:0000256" key="3">
    <source>
        <dbReference type="ARBA" id="ARBA00022692"/>
    </source>
</evidence>
<dbReference type="EMBL" id="FNQC01000001">
    <property type="protein sequence ID" value="SDY48157.1"/>
    <property type="molecule type" value="Genomic_DNA"/>
</dbReference>
<feature type="transmembrane region" description="Helical" evidence="7">
    <location>
        <begin position="6"/>
        <end position="24"/>
    </location>
</feature>
<dbReference type="PANTHER" id="PTHR11819:SF77">
    <property type="entry name" value="SODIUM_GLUCOSE COTRANSPORT PROTEIN"/>
    <property type="match status" value="1"/>
</dbReference>
<evidence type="ECO:0000256" key="4">
    <source>
        <dbReference type="ARBA" id="ARBA00022989"/>
    </source>
</evidence>
<feature type="transmembrane region" description="Helical" evidence="7">
    <location>
        <begin position="78"/>
        <end position="95"/>
    </location>
</feature>
<feature type="transmembrane region" description="Helical" evidence="7">
    <location>
        <begin position="45"/>
        <end position="66"/>
    </location>
</feature>
<keyword evidence="4 7" id="KW-1133">Transmembrane helix</keyword>
<protein>
    <submittedName>
        <fullName evidence="8">Na+/proline symporter</fullName>
    </submittedName>
</protein>
<evidence type="ECO:0000313" key="9">
    <source>
        <dbReference type="Proteomes" id="UP000199663"/>
    </source>
</evidence>
<evidence type="ECO:0000256" key="5">
    <source>
        <dbReference type="ARBA" id="ARBA00023136"/>
    </source>
</evidence>
<gene>
    <name evidence="8" type="ORF">SAMN05444412_101286</name>
</gene>
<evidence type="ECO:0000256" key="2">
    <source>
        <dbReference type="ARBA" id="ARBA00006434"/>
    </source>
</evidence>
<comment type="caution">
    <text evidence="8">The sequence shown here is derived from an EMBL/GenBank/DDBJ whole genome shotgun (WGS) entry which is preliminary data.</text>
</comment>
<dbReference type="Gene3D" id="1.20.1730.10">
    <property type="entry name" value="Sodium/glucose cotransporter"/>
    <property type="match status" value="1"/>
</dbReference>
<feature type="transmembrane region" description="Helical" evidence="7">
    <location>
        <begin position="294"/>
        <end position="311"/>
    </location>
</feature>
<feature type="transmembrane region" description="Helical" evidence="7">
    <location>
        <begin position="476"/>
        <end position="497"/>
    </location>
</feature>
<feature type="transmembrane region" description="Helical" evidence="7">
    <location>
        <begin position="541"/>
        <end position="562"/>
    </location>
</feature>
<keyword evidence="5 7" id="KW-0472">Membrane</keyword>
<keyword evidence="9" id="KW-1185">Reference proteome</keyword>
<feature type="transmembrane region" description="Helical" evidence="7">
    <location>
        <begin position="388"/>
        <end position="410"/>
    </location>
</feature>
<organism evidence="8 9">
    <name type="scientific">Rhodonellum ikkaensis</name>
    <dbReference type="NCBI Taxonomy" id="336829"/>
    <lineage>
        <taxon>Bacteria</taxon>
        <taxon>Pseudomonadati</taxon>
        <taxon>Bacteroidota</taxon>
        <taxon>Cytophagia</taxon>
        <taxon>Cytophagales</taxon>
        <taxon>Cytophagaceae</taxon>
        <taxon>Rhodonellum</taxon>
    </lineage>
</organism>
<feature type="transmembrane region" description="Helical" evidence="7">
    <location>
        <begin position="416"/>
        <end position="437"/>
    </location>
</feature>
<dbReference type="PROSITE" id="PS50283">
    <property type="entry name" value="NA_SOLUT_SYMP_3"/>
    <property type="match status" value="1"/>
</dbReference>
<name>A0A1H3K7G7_9BACT</name>
<dbReference type="CDD" id="cd11477">
    <property type="entry name" value="SLC5sbd_u1"/>
    <property type="match status" value="1"/>
</dbReference>
<dbReference type="RefSeq" id="WP_026333434.1">
    <property type="nucleotide sequence ID" value="NZ_FNQC01000001.1"/>
</dbReference>
<evidence type="ECO:0000256" key="6">
    <source>
        <dbReference type="RuleBase" id="RU362091"/>
    </source>
</evidence>